<dbReference type="InterPro" id="IPR036322">
    <property type="entry name" value="WD40_repeat_dom_sf"/>
</dbReference>
<name>A0A0R0LY58_9MICR</name>
<dbReference type="GO" id="GO:0005737">
    <property type="term" value="C:cytoplasm"/>
    <property type="evidence" value="ECO:0007669"/>
    <property type="project" value="UniProtKB-SubCell"/>
</dbReference>
<dbReference type="Gene3D" id="2.130.10.10">
    <property type="entry name" value="YVTN repeat-like/Quinoprotein amine dehydrogenase"/>
    <property type="match status" value="3"/>
</dbReference>
<comment type="caution">
    <text evidence="12">The sequence shown here is derived from an EMBL/GenBank/DDBJ whole genome shotgun (WGS) entry which is preliminary data.</text>
</comment>
<dbReference type="Pfam" id="PF00400">
    <property type="entry name" value="WD40"/>
    <property type="match status" value="4"/>
</dbReference>
<organism evidence="12 13">
    <name type="scientific">Pseudoloma neurophilia</name>
    <dbReference type="NCBI Taxonomy" id="146866"/>
    <lineage>
        <taxon>Eukaryota</taxon>
        <taxon>Fungi</taxon>
        <taxon>Fungi incertae sedis</taxon>
        <taxon>Microsporidia</taxon>
        <taxon>Pseudoloma</taxon>
    </lineage>
</organism>
<proteinExistence type="inferred from homology"/>
<dbReference type="VEuPathDB" id="MicrosporidiaDB:M153_3180002285"/>
<evidence type="ECO:0000256" key="10">
    <source>
        <dbReference type="ARBA" id="ARBA00023242"/>
    </source>
</evidence>
<gene>
    <name evidence="12" type="ORF">M153_3180002285</name>
</gene>
<evidence type="ECO:0000256" key="8">
    <source>
        <dbReference type="ARBA" id="ARBA00022694"/>
    </source>
</evidence>
<evidence type="ECO:0000256" key="2">
    <source>
        <dbReference type="ARBA" id="ARBA00004496"/>
    </source>
</evidence>
<evidence type="ECO:0000256" key="4">
    <source>
        <dbReference type="ARBA" id="ARBA00005881"/>
    </source>
</evidence>
<keyword evidence="9" id="KW-0677">Repeat</keyword>
<sequence>MLKNVFNCAGIARSTHVLNTDGEKLFFPSSSNIIVYENEKMWPILRNGSDVKYLKIGCGIILCDTENRVEMNNRYVFNLKQPVTAINFDSSLKNKENKLQIFVFCTLSEIFLAINDKIYTFKLRDVAAIDIAQTENGMHEIFCGDLSGNLYKIVTNLDDLHFIEQKTTSQGKSFNDFLNSRYSKDLIKIEQTTKLEKYEINQIKCHDDAISSLKITRNFIITCSHDQTLKIIDRNDLTLLDTLLGHSDIVYDCFYDDKNNEILSASADNSIITWKFDKTWKNVNMIGNNSSMPFYSVVKLKNNTIYIQDYFGKLFKYENYKIVSSLSGHSDKITTCDMFDDLIITGSNDFSVKLFKNNMEIARPTLHGYPIQSAVFSSQKMASNNNECLSGDNTIIVGSEENILRVYEPTEAVFQYLKASSGDSLKRPVQFAMPSDLSLTNELHRKESVNFDENSNQKSDFSVPLNEHSLQNYLCYKEKKKLYGQYFSNSTVCTSGNNLILCTNKSANLKFSGIFVYYDFQLVQYIASHFLTITKMEFIGNFLFAVSRDRCISFYEIVNEFSEEKDCCSKDDFEAKMCHSNKESKIFLNKKIADSPFYLKFLYKSQIHTRAINSLSISPISHQIATCSKDKTVRILSSRNLEEEMKIECEEEPTAVRFIHKAIEDTSFLAIGTVSGSFLLYDAQNFKEIFKKSLHSRKITEIKYCNGKLVTVGEDWMMRVFELK</sequence>
<evidence type="ECO:0000256" key="9">
    <source>
        <dbReference type="ARBA" id="ARBA00022737"/>
    </source>
</evidence>
<evidence type="ECO:0000313" key="13">
    <source>
        <dbReference type="Proteomes" id="UP000051530"/>
    </source>
</evidence>
<evidence type="ECO:0000256" key="7">
    <source>
        <dbReference type="ARBA" id="ARBA00022574"/>
    </source>
</evidence>
<evidence type="ECO:0000313" key="12">
    <source>
        <dbReference type="EMBL" id="KRH94253.1"/>
    </source>
</evidence>
<dbReference type="OrthoDB" id="27911at2759"/>
<dbReference type="Proteomes" id="UP000051530">
    <property type="component" value="Unassembled WGS sequence"/>
</dbReference>
<dbReference type="GO" id="GO:0005634">
    <property type="term" value="C:nucleus"/>
    <property type="evidence" value="ECO:0007669"/>
    <property type="project" value="UniProtKB-SubCell"/>
</dbReference>
<feature type="repeat" description="WD" evidence="11">
    <location>
        <begin position="243"/>
        <end position="277"/>
    </location>
</feature>
<dbReference type="PROSITE" id="PS50082">
    <property type="entry name" value="WD_REPEATS_2"/>
    <property type="match status" value="1"/>
</dbReference>
<evidence type="ECO:0000256" key="6">
    <source>
        <dbReference type="ARBA" id="ARBA00022490"/>
    </source>
</evidence>
<keyword evidence="6" id="KW-0963">Cytoplasm</keyword>
<protein>
    <recommendedName>
        <fullName evidence="5">Elongator complex protein 2</fullName>
    </recommendedName>
</protein>
<evidence type="ECO:0000256" key="1">
    <source>
        <dbReference type="ARBA" id="ARBA00004123"/>
    </source>
</evidence>
<keyword evidence="13" id="KW-1185">Reference proteome</keyword>
<evidence type="ECO:0000256" key="11">
    <source>
        <dbReference type="PROSITE-ProRule" id="PRU00221"/>
    </source>
</evidence>
<reference evidence="12 13" key="1">
    <citation type="submission" date="2015-07" db="EMBL/GenBank/DDBJ databases">
        <title>The genome of Pseudoloma neurophilia, a relevant intracellular parasite of the zebrafish.</title>
        <authorList>
            <person name="Ndikumana S."/>
            <person name="Pelin A."/>
            <person name="Sanders J."/>
            <person name="Corradi N."/>
        </authorList>
    </citation>
    <scope>NUCLEOTIDE SEQUENCE [LARGE SCALE GENOMIC DNA]</scope>
    <source>
        <strain evidence="12 13">MK1</strain>
    </source>
</reference>
<comment type="pathway">
    <text evidence="3">tRNA modification; 5-methoxycarbonylmethyl-2-thiouridine-tRNA biosynthesis.</text>
</comment>
<evidence type="ECO:0000256" key="3">
    <source>
        <dbReference type="ARBA" id="ARBA00005043"/>
    </source>
</evidence>
<keyword evidence="8" id="KW-0819">tRNA processing</keyword>
<dbReference type="InterPro" id="IPR037289">
    <property type="entry name" value="Elp2"/>
</dbReference>
<accession>A0A0R0LY58</accession>
<dbReference type="EMBL" id="LGUB01000106">
    <property type="protein sequence ID" value="KRH94253.1"/>
    <property type="molecule type" value="Genomic_DNA"/>
</dbReference>
<dbReference type="InterPro" id="IPR001680">
    <property type="entry name" value="WD40_rpt"/>
</dbReference>
<keyword evidence="7 11" id="KW-0853">WD repeat</keyword>
<dbReference type="GO" id="GO:0033588">
    <property type="term" value="C:elongator holoenzyme complex"/>
    <property type="evidence" value="ECO:0007669"/>
    <property type="project" value="InterPro"/>
</dbReference>
<dbReference type="AlphaFoldDB" id="A0A0R0LY58"/>
<dbReference type="PANTHER" id="PTHR44111:SF1">
    <property type="entry name" value="ELONGATOR COMPLEX PROTEIN 2"/>
    <property type="match status" value="1"/>
</dbReference>
<dbReference type="InterPro" id="IPR015943">
    <property type="entry name" value="WD40/YVTN_repeat-like_dom_sf"/>
</dbReference>
<comment type="similarity">
    <text evidence="4">Belongs to the WD repeat ELP2 family.</text>
</comment>
<keyword evidence="10" id="KW-0539">Nucleus</keyword>
<dbReference type="UniPathway" id="UPA00988"/>
<evidence type="ECO:0000256" key="5">
    <source>
        <dbReference type="ARBA" id="ARBA00020267"/>
    </source>
</evidence>
<dbReference type="GO" id="GO:0002098">
    <property type="term" value="P:tRNA wobble uridine modification"/>
    <property type="evidence" value="ECO:0007669"/>
    <property type="project" value="InterPro"/>
</dbReference>
<dbReference type="SUPFAM" id="SSF50978">
    <property type="entry name" value="WD40 repeat-like"/>
    <property type="match status" value="1"/>
</dbReference>
<comment type="subcellular location">
    <subcellularLocation>
        <location evidence="2">Cytoplasm</location>
    </subcellularLocation>
    <subcellularLocation>
        <location evidence="1">Nucleus</location>
    </subcellularLocation>
</comment>
<dbReference type="PANTHER" id="PTHR44111">
    <property type="entry name" value="ELONGATOR COMPLEX PROTEIN 2"/>
    <property type="match status" value="1"/>
</dbReference>
<dbReference type="SMART" id="SM00320">
    <property type="entry name" value="WD40"/>
    <property type="match status" value="7"/>
</dbReference>